<dbReference type="AlphaFoldDB" id="A0A1Q2YCJ8"/>
<comment type="caution">
    <text evidence="2">The sequence shown here is derived from an EMBL/GenBank/DDBJ whole genome shotgun (WGS) entry which is preliminary data.</text>
</comment>
<feature type="compositionally biased region" description="Basic and acidic residues" evidence="1">
    <location>
        <begin position="49"/>
        <end position="58"/>
    </location>
</feature>
<feature type="region of interest" description="Disordered" evidence="1">
    <location>
        <begin position="93"/>
        <end position="141"/>
    </location>
</feature>
<dbReference type="Gene3D" id="1.20.58.1030">
    <property type="match status" value="1"/>
</dbReference>
<keyword evidence="3" id="KW-1185">Reference proteome</keyword>
<accession>A0A1Q2YCJ8</accession>
<dbReference type="Proteomes" id="UP000186136">
    <property type="component" value="Unassembled WGS sequence"/>
</dbReference>
<evidence type="ECO:0000256" key="1">
    <source>
        <dbReference type="SAM" id="MobiDB-lite"/>
    </source>
</evidence>
<organism evidence="2 3">
    <name type="scientific">Pichia membranifaciens</name>
    <dbReference type="NCBI Taxonomy" id="4926"/>
    <lineage>
        <taxon>Eukaryota</taxon>
        <taxon>Fungi</taxon>
        <taxon>Dikarya</taxon>
        <taxon>Ascomycota</taxon>
        <taxon>Saccharomycotina</taxon>
        <taxon>Pichiomycetes</taxon>
        <taxon>Pichiales</taxon>
        <taxon>Pichiaceae</taxon>
        <taxon>Pichia</taxon>
    </lineage>
</organism>
<sequence>MSGDALSDSNGGMEERKRNEQQVVKGIIDNFENEFYEGLHASRGAGNERANERDKDEDMKSLRHAWIKEKMVPDILPYEEGLIERILERIRHQAHAGDCGKRARKGTVSHSFLREAQITEDRPIRITHPGKRKPARKAQPR</sequence>
<evidence type="ECO:0000313" key="3">
    <source>
        <dbReference type="Proteomes" id="UP000186136"/>
    </source>
</evidence>
<dbReference type="OrthoDB" id="338231at2759"/>
<reference evidence="2 3" key="1">
    <citation type="submission" date="2016-08" db="EMBL/GenBank/DDBJ databases">
        <title>Whole genome shotgun sequence of Pichia membranifaciens KS47-1.</title>
        <authorList>
            <person name="Konishi M."/>
            <person name="Ishida M."/>
            <person name="Arakawa T."/>
            <person name="Kato Y."/>
            <person name="Horiuchi J."/>
        </authorList>
    </citation>
    <scope>NUCLEOTIDE SEQUENCE [LARGE SCALE GENOMIC DNA]</scope>
    <source>
        <strain evidence="2 3">KS47-1</strain>
    </source>
</reference>
<dbReference type="InterPro" id="IPR036224">
    <property type="entry name" value="GINS_bundle-like_dom_sf"/>
</dbReference>
<evidence type="ECO:0000313" key="2">
    <source>
        <dbReference type="EMBL" id="GAV27218.1"/>
    </source>
</evidence>
<protein>
    <submittedName>
        <fullName evidence="2">Uncharacterized protein</fullName>
    </submittedName>
</protein>
<name>A0A1Q2YCJ8_9ASCO</name>
<proteinExistence type="predicted"/>
<dbReference type="EMBL" id="BDGI01000026">
    <property type="protein sequence ID" value="GAV27218.1"/>
    <property type="molecule type" value="Genomic_DNA"/>
</dbReference>
<feature type="compositionally biased region" description="Basic residues" evidence="1">
    <location>
        <begin position="128"/>
        <end position="141"/>
    </location>
</feature>
<gene>
    <name evidence="2" type="ORF">PMKS-000682</name>
</gene>
<feature type="region of interest" description="Disordered" evidence="1">
    <location>
        <begin position="1"/>
        <end position="21"/>
    </location>
</feature>
<feature type="region of interest" description="Disordered" evidence="1">
    <location>
        <begin position="39"/>
        <end position="58"/>
    </location>
</feature>
<dbReference type="SUPFAM" id="SSF158573">
    <property type="entry name" value="GINS helical bundle-like"/>
    <property type="match status" value="1"/>
</dbReference>